<accession>C5BNL5</accession>
<dbReference type="PANTHER" id="PTHR43047">
    <property type="entry name" value="TWO-COMPONENT HISTIDINE PROTEIN KINASE"/>
    <property type="match status" value="1"/>
</dbReference>
<evidence type="ECO:0000256" key="4">
    <source>
        <dbReference type="ARBA" id="ARBA00022679"/>
    </source>
</evidence>
<evidence type="ECO:0000313" key="12">
    <source>
        <dbReference type="Proteomes" id="UP000009080"/>
    </source>
</evidence>
<feature type="domain" description="Response regulatory" evidence="10">
    <location>
        <begin position="578"/>
        <end position="692"/>
    </location>
</feature>
<evidence type="ECO:0000256" key="7">
    <source>
        <dbReference type="PROSITE-ProRule" id="PRU00169"/>
    </source>
</evidence>
<dbReference type="InterPro" id="IPR036890">
    <property type="entry name" value="HATPase_C_sf"/>
</dbReference>
<keyword evidence="6" id="KW-0902">Two-component regulatory system</keyword>
<keyword evidence="5" id="KW-0418">Kinase</keyword>
<organism evidence="11 12">
    <name type="scientific">Teredinibacter turnerae (strain ATCC 39867 / T7901)</name>
    <dbReference type="NCBI Taxonomy" id="377629"/>
    <lineage>
        <taxon>Bacteria</taxon>
        <taxon>Pseudomonadati</taxon>
        <taxon>Pseudomonadota</taxon>
        <taxon>Gammaproteobacteria</taxon>
        <taxon>Cellvibrionales</taxon>
        <taxon>Cellvibrionaceae</taxon>
        <taxon>Teredinibacter</taxon>
    </lineage>
</organism>
<dbReference type="Pfam" id="PF00512">
    <property type="entry name" value="HisKA"/>
    <property type="match status" value="1"/>
</dbReference>
<dbReference type="Pfam" id="PF02518">
    <property type="entry name" value="HATPase_c"/>
    <property type="match status" value="1"/>
</dbReference>
<proteinExistence type="predicted"/>
<feature type="transmembrane region" description="Helical" evidence="8">
    <location>
        <begin position="95"/>
        <end position="117"/>
    </location>
</feature>
<keyword evidence="12" id="KW-1185">Reference proteome</keyword>
<evidence type="ECO:0000256" key="6">
    <source>
        <dbReference type="ARBA" id="ARBA00023012"/>
    </source>
</evidence>
<dbReference type="KEGG" id="ttu:TERTU_0585"/>
<dbReference type="eggNOG" id="COG3706">
    <property type="taxonomic scope" value="Bacteria"/>
</dbReference>
<dbReference type="PROSITE" id="PS50109">
    <property type="entry name" value="HIS_KIN"/>
    <property type="match status" value="1"/>
</dbReference>
<dbReference type="SMART" id="SM00448">
    <property type="entry name" value="REC"/>
    <property type="match status" value="2"/>
</dbReference>
<keyword evidence="8" id="KW-1133">Transmembrane helix</keyword>
<comment type="caution">
    <text evidence="7">Lacks conserved residue(s) required for the propagation of feature annotation.</text>
</comment>
<evidence type="ECO:0000256" key="3">
    <source>
        <dbReference type="ARBA" id="ARBA00022553"/>
    </source>
</evidence>
<feature type="modified residue" description="4-aspartylphosphate" evidence="7">
    <location>
        <position position="627"/>
    </location>
</feature>
<sequence length="975" mass="108124">MTNPGVARSPGRTGLAPHVPINFVLGITALCALPLLCDLAGFSFVVTNPPVLPSSATSQITPAILAHALLEGVAIIMALLSGALALSHYRISRKIIAPILGLSLLCAASMDLFHTLVSLRLVDTQTASNAMISFSWAVARIVSAVVLLVGLTLLMLTGRGHLSARMANLPYVLGLIFFLLGIGLIITLVRWPELPNTLFPERLLKHPLDVVPLLLNLAVGGLLLVRLLRRQGDVLAEALLVSLLPMLAAEIYMIFGSSALYDHYDFAAHGLKILSYSVPFVGLLLDHHYTYHLDTLKTNQLHQTYRELQERTHELLKSHRSLEESNRFKTEFLASVTHELRTPLNSVIGFSRVLLKSRSNEQSSKEHRAVEAIFRNSTHLLGVINDILDLSKIETGSITLEKSEFLLSDVIQEVFEMLEPLADKKQLTFQLLNYARNLRLVSDMAKLRQVLINLCSNAVKYTERGSVVICIERADHEELGEVVKISVRDTGIGIEESEKNKLFVEFSRTEAAINSGAEGTGLGLMISAKLVQVLGGAIDFDSEFGVGSEFRVCFPTALSATEQWTAQVEGDVLASGIRVVCGEPDPDTARYLEIAFDQEGVQAVSAPTPKALISLAEEHMPDVIFFDTGRGTFDQQLLLAQLAAHNLLKDIPKIAMSDNHDDERNALRNGADLFLAKPFNSEDLVERVRRLVYRDISSVVLIGVEDEHQERLAQCFDDMSVHTFFVADHRLAQEKLSQFLPDMVVVNLGNPRVESARLVVALTNDEHHARLPVILYNGLETDVLTRHDSLTRWEVREVEPTCFTLVDAFLGVRRRIRQRLMHIEDVNRRLQIEDVPDSGARTIQTPAKLPATNVLVVDAASDSSAIIGWLLQDMQLGHDLASGGRDALKRVLEKNYKLIFVALDLPDLRGREVVRRLRATNTYRNTPIVAINSDNETVSEKELQEIGFNNVIRKPIDGDRLLDVLSMYIELRVTS</sequence>
<dbReference type="SUPFAM" id="SSF52172">
    <property type="entry name" value="CheY-like"/>
    <property type="match status" value="2"/>
</dbReference>
<feature type="transmembrane region" description="Helical" evidence="8">
    <location>
        <begin position="21"/>
        <end position="44"/>
    </location>
</feature>
<keyword evidence="8" id="KW-0472">Membrane</keyword>
<dbReference type="EC" id="2.7.13.3" evidence="2"/>
<evidence type="ECO:0000259" key="10">
    <source>
        <dbReference type="PROSITE" id="PS50110"/>
    </source>
</evidence>
<dbReference type="InterPro" id="IPR001789">
    <property type="entry name" value="Sig_transdc_resp-reg_receiver"/>
</dbReference>
<feature type="domain" description="Response regulatory" evidence="10">
    <location>
        <begin position="853"/>
        <end position="969"/>
    </location>
</feature>
<dbReference type="Pfam" id="PF00072">
    <property type="entry name" value="Response_reg"/>
    <property type="match status" value="2"/>
</dbReference>
<dbReference type="PROSITE" id="PS50110">
    <property type="entry name" value="RESPONSE_REGULATORY"/>
    <property type="match status" value="2"/>
</dbReference>
<keyword evidence="3 7" id="KW-0597">Phosphoprotein</keyword>
<dbReference type="GO" id="GO:0005886">
    <property type="term" value="C:plasma membrane"/>
    <property type="evidence" value="ECO:0007669"/>
    <property type="project" value="TreeGrafter"/>
</dbReference>
<dbReference type="CDD" id="cd00082">
    <property type="entry name" value="HisKA"/>
    <property type="match status" value="1"/>
</dbReference>
<gene>
    <name evidence="11" type="ordered locus">TERTU_0585</name>
</gene>
<evidence type="ECO:0000256" key="1">
    <source>
        <dbReference type="ARBA" id="ARBA00000085"/>
    </source>
</evidence>
<dbReference type="GO" id="GO:0000155">
    <property type="term" value="F:phosphorelay sensor kinase activity"/>
    <property type="evidence" value="ECO:0007669"/>
    <property type="project" value="InterPro"/>
</dbReference>
<dbReference type="InterPro" id="IPR033425">
    <property type="entry name" value="MASE3"/>
</dbReference>
<feature type="transmembrane region" description="Helical" evidence="8">
    <location>
        <begin position="137"/>
        <end position="157"/>
    </location>
</feature>
<dbReference type="HOGENOM" id="CLU_304596_0_0_6"/>
<dbReference type="STRING" id="377629.TERTU_0585"/>
<evidence type="ECO:0000313" key="11">
    <source>
        <dbReference type="EMBL" id="ACR11309.1"/>
    </source>
</evidence>
<dbReference type="RefSeq" id="WP_015817421.1">
    <property type="nucleotide sequence ID" value="NC_012997.1"/>
</dbReference>
<feature type="transmembrane region" description="Helical" evidence="8">
    <location>
        <begin position="64"/>
        <end position="86"/>
    </location>
</feature>
<dbReference type="OrthoDB" id="9810730at2"/>
<dbReference type="InterPro" id="IPR036097">
    <property type="entry name" value="HisK_dim/P_sf"/>
</dbReference>
<dbReference type="Gene3D" id="1.10.287.130">
    <property type="match status" value="1"/>
</dbReference>
<dbReference type="InterPro" id="IPR003661">
    <property type="entry name" value="HisK_dim/P_dom"/>
</dbReference>
<dbReference type="SUPFAM" id="SSF47384">
    <property type="entry name" value="Homodimeric domain of signal transducing histidine kinase"/>
    <property type="match status" value="1"/>
</dbReference>
<dbReference type="Gene3D" id="3.30.565.10">
    <property type="entry name" value="Histidine kinase-like ATPase, C-terminal domain"/>
    <property type="match status" value="1"/>
</dbReference>
<dbReference type="CDD" id="cd17546">
    <property type="entry name" value="REC_hyHK_CKI1_RcsC-like"/>
    <property type="match status" value="1"/>
</dbReference>
<dbReference type="InterPro" id="IPR005467">
    <property type="entry name" value="His_kinase_dom"/>
</dbReference>
<reference evidence="11 12" key="1">
    <citation type="journal article" date="2009" name="PLoS ONE">
        <title>The complete genome of Teredinibacter turnerae T7901: an intracellular endosymbiont of marine wood-boring bivalves (shipworms).</title>
        <authorList>
            <person name="Yang J.C."/>
            <person name="Madupu R."/>
            <person name="Durkin A.S."/>
            <person name="Ekborg N.A."/>
            <person name="Pedamallu C.S."/>
            <person name="Hostetler J.B."/>
            <person name="Radune D."/>
            <person name="Toms B.S."/>
            <person name="Henrissat B."/>
            <person name="Coutinho P.M."/>
            <person name="Schwarz S."/>
            <person name="Field L."/>
            <person name="Trindade-Silva A.E."/>
            <person name="Soares C.A.G."/>
            <person name="Elshahawi S."/>
            <person name="Hanora A."/>
            <person name="Schmidt E.W."/>
            <person name="Haygood M.G."/>
            <person name="Posfai J."/>
            <person name="Benner J."/>
            <person name="Madinger C."/>
            <person name="Nove J."/>
            <person name="Anton B."/>
            <person name="Chaudhary K."/>
            <person name="Foster J."/>
            <person name="Holman A."/>
            <person name="Kumar S."/>
            <person name="Lessard P.A."/>
            <person name="Luyten Y.A."/>
            <person name="Slatko B."/>
            <person name="Wood N."/>
            <person name="Wu B."/>
            <person name="Teplitski M."/>
            <person name="Mougous J.D."/>
            <person name="Ward N."/>
            <person name="Eisen J.A."/>
            <person name="Badger J.H."/>
            <person name="Distel D.L."/>
        </authorList>
    </citation>
    <scope>NUCLEOTIDE SEQUENCE [LARGE SCALE GENOMIC DNA]</scope>
    <source>
        <strain evidence="12">ATCC 39867 / T7901</strain>
    </source>
</reference>
<name>C5BNL5_TERTT</name>
<dbReference type="EMBL" id="CP001614">
    <property type="protein sequence ID" value="ACR11309.1"/>
    <property type="molecule type" value="Genomic_DNA"/>
</dbReference>
<evidence type="ECO:0000259" key="9">
    <source>
        <dbReference type="PROSITE" id="PS50109"/>
    </source>
</evidence>
<feature type="transmembrane region" description="Helical" evidence="8">
    <location>
        <begin position="235"/>
        <end position="255"/>
    </location>
</feature>
<dbReference type="PANTHER" id="PTHR43047:SF72">
    <property type="entry name" value="OSMOSENSING HISTIDINE PROTEIN KINASE SLN1"/>
    <property type="match status" value="1"/>
</dbReference>
<evidence type="ECO:0000256" key="5">
    <source>
        <dbReference type="ARBA" id="ARBA00022777"/>
    </source>
</evidence>
<dbReference type="Proteomes" id="UP000009080">
    <property type="component" value="Chromosome"/>
</dbReference>
<feature type="transmembrane region" description="Helical" evidence="8">
    <location>
        <begin position="169"/>
        <end position="190"/>
    </location>
</feature>
<dbReference type="InterPro" id="IPR003594">
    <property type="entry name" value="HATPase_dom"/>
</dbReference>
<dbReference type="CDD" id="cd16922">
    <property type="entry name" value="HATPase_EvgS-ArcB-TorS-like"/>
    <property type="match status" value="1"/>
</dbReference>
<dbReference type="Gene3D" id="3.40.50.2300">
    <property type="match status" value="2"/>
</dbReference>
<protein>
    <recommendedName>
        <fullName evidence="2">histidine kinase</fullName>
        <ecNumber evidence="2">2.7.13.3</ecNumber>
    </recommendedName>
</protein>
<dbReference type="FunFam" id="3.30.565.10:FF:000010">
    <property type="entry name" value="Sensor histidine kinase RcsC"/>
    <property type="match status" value="1"/>
</dbReference>
<dbReference type="SUPFAM" id="SSF55874">
    <property type="entry name" value="ATPase domain of HSP90 chaperone/DNA topoisomerase II/histidine kinase"/>
    <property type="match status" value="1"/>
</dbReference>
<dbReference type="AlphaFoldDB" id="C5BNL5"/>
<dbReference type="SMART" id="SM00387">
    <property type="entry name" value="HATPase_c"/>
    <property type="match status" value="1"/>
</dbReference>
<feature type="transmembrane region" description="Helical" evidence="8">
    <location>
        <begin position="210"/>
        <end position="228"/>
    </location>
</feature>
<dbReference type="PRINTS" id="PR00344">
    <property type="entry name" value="BCTRLSENSOR"/>
</dbReference>
<comment type="catalytic activity">
    <reaction evidence="1">
        <text>ATP + protein L-histidine = ADP + protein N-phospho-L-histidine.</text>
        <dbReference type="EC" id="2.7.13.3"/>
    </reaction>
</comment>
<dbReference type="eggNOG" id="COG0784">
    <property type="taxonomic scope" value="Bacteria"/>
</dbReference>
<dbReference type="InterPro" id="IPR011006">
    <property type="entry name" value="CheY-like_superfamily"/>
</dbReference>
<dbReference type="InterPro" id="IPR004358">
    <property type="entry name" value="Sig_transdc_His_kin-like_C"/>
</dbReference>
<dbReference type="Pfam" id="PF17159">
    <property type="entry name" value="MASE3"/>
    <property type="match status" value="1"/>
</dbReference>
<dbReference type="eggNOG" id="COG2205">
    <property type="taxonomic scope" value="Bacteria"/>
</dbReference>
<evidence type="ECO:0000256" key="2">
    <source>
        <dbReference type="ARBA" id="ARBA00012438"/>
    </source>
</evidence>
<evidence type="ECO:0000256" key="8">
    <source>
        <dbReference type="SAM" id="Phobius"/>
    </source>
</evidence>
<dbReference type="CDD" id="cd00156">
    <property type="entry name" value="REC"/>
    <property type="match status" value="1"/>
</dbReference>
<keyword evidence="8" id="KW-0812">Transmembrane</keyword>
<dbReference type="GO" id="GO:0009927">
    <property type="term" value="F:histidine phosphotransfer kinase activity"/>
    <property type="evidence" value="ECO:0007669"/>
    <property type="project" value="TreeGrafter"/>
</dbReference>
<dbReference type="SMART" id="SM00388">
    <property type="entry name" value="HisKA"/>
    <property type="match status" value="1"/>
</dbReference>
<keyword evidence="4" id="KW-0808">Transferase</keyword>
<feature type="domain" description="Histidine kinase" evidence="9">
    <location>
        <begin position="335"/>
        <end position="558"/>
    </location>
</feature>